<dbReference type="InterPro" id="IPR006419">
    <property type="entry name" value="NMN_transpt_PnuC"/>
</dbReference>
<feature type="transmembrane region" description="Helical" evidence="5">
    <location>
        <begin position="12"/>
        <end position="30"/>
    </location>
</feature>
<reference evidence="6 7" key="1">
    <citation type="submission" date="2016-10" db="EMBL/GenBank/DDBJ databases">
        <authorList>
            <person name="Varghese N."/>
            <person name="Submissions S."/>
        </authorList>
    </citation>
    <scope>NUCLEOTIDE SEQUENCE [LARGE SCALE GENOMIC DNA]</scope>
    <source>
        <strain evidence="6 7">WC1T17</strain>
    </source>
</reference>
<feature type="transmembrane region" description="Helical" evidence="5">
    <location>
        <begin position="98"/>
        <end position="116"/>
    </location>
</feature>
<dbReference type="Pfam" id="PF04973">
    <property type="entry name" value="NMN_transporter"/>
    <property type="match status" value="1"/>
</dbReference>
<evidence type="ECO:0000256" key="4">
    <source>
        <dbReference type="ARBA" id="ARBA00023136"/>
    </source>
</evidence>
<feature type="transmembrane region" description="Helical" evidence="5">
    <location>
        <begin position="73"/>
        <end position="92"/>
    </location>
</feature>
<evidence type="ECO:0000256" key="2">
    <source>
        <dbReference type="ARBA" id="ARBA00022692"/>
    </source>
</evidence>
<keyword evidence="4 5" id="KW-0472">Membrane</keyword>
<dbReference type="Proteomes" id="UP000182089">
    <property type="component" value="Unassembled WGS sequence"/>
</dbReference>
<evidence type="ECO:0000256" key="1">
    <source>
        <dbReference type="ARBA" id="ARBA00004141"/>
    </source>
</evidence>
<protein>
    <submittedName>
        <fullName evidence="6">Nicotinamide mononucleotide transporter</fullName>
    </submittedName>
</protein>
<dbReference type="EMBL" id="FOCC01000007">
    <property type="protein sequence ID" value="SEM72892.1"/>
    <property type="molecule type" value="Genomic_DNA"/>
</dbReference>
<evidence type="ECO:0000313" key="6">
    <source>
        <dbReference type="EMBL" id="SEM72892.1"/>
    </source>
</evidence>
<organism evidence="6 7">
    <name type="scientific">Ligilactobacillus ruminis</name>
    <dbReference type="NCBI Taxonomy" id="1623"/>
    <lineage>
        <taxon>Bacteria</taxon>
        <taxon>Bacillati</taxon>
        <taxon>Bacillota</taxon>
        <taxon>Bacilli</taxon>
        <taxon>Lactobacillales</taxon>
        <taxon>Lactobacillaceae</taxon>
        <taxon>Ligilactobacillus</taxon>
    </lineage>
</organism>
<name>A0ABY1AC31_9LACO</name>
<evidence type="ECO:0000256" key="3">
    <source>
        <dbReference type="ARBA" id="ARBA00022989"/>
    </source>
</evidence>
<comment type="caution">
    <text evidence="6">The sequence shown here is derived from an EMBL/GenBank/DDBJ whole genome shotgun (WGS) entry which is preliminary data.</text>
</comment>
<feature type="transmembrane region" description="Helical" evidence="5">
    <location>
        <begin position="42"/>
        <end position="61"/>
    </location>
</feature>
<sequence length="243" mass="26808">MLLHKIAKSKWFDLLGIAIVVAASIASGYLTETLADVGHFGAWAVFVPFGLISIFNSGLSIMSTRLTGRMSNLGNIIGIINVVLSGTIDYILGNKAAVITYPVTFIIYTFAINKWMKTEKYQASKPLTGTKGILAIMAIFILSFAFSFATNLIGWADGTSQPLFWIIVFAFGLSLGANVLNAMKLTMQWQYWLFYDFVQLIKAFVQGNFANVGKYIYYIINAISALSFWSNPMETAPSIKQEA</sequence>
<keyword evidence="3 5" id="KW-1133">Transmembrane helix</keyword>
<evidence type="ECO:0000313" key="7">
    <source>
        <dbReference type="Proteomes" id="UP000182089"/>
    </source>
</evidence>
<accession>A0ABY1AC31</accession>
<evidence type="ECO:0000256" key="5">
    <source>
        <dbReference type="SAM" id="Phobius"/>
    </source>
</evidence>
<feature type="transmembrane region" description="Helical" evidence="5">
    <location>
        <begin position="132"/>
        <end position="156"/>
    </location>
</feature>
<comment type="subcellular location">
    <subcellularLocation>
        <location evidence="1">Membrane</location>
        <topology evidence="1">Multi-pass membrane protein</topology>
    </subcellularLocation>
</comment>
<gene>
    <name evidence="6" type="ORF">SAMN05216431_107116</name>
</gene>
<feature type="transmembrane region" description="Helical" evidence="5">
    <location>
        <begin position="162"/>
        <end position="180"/>
    </location>
</feature>
<proteinExistence type="predicted"/>
<keyword evidence="2 5" id="KW-0812">Transmembrane</keyword>